<evidence type="ECO:0000256" key="4">
    <source>
        <dbReference type="ARBA" id="ARBA00023175"/>
    </source>
</evidence>
<dbReference type="SUPFAM" id="SSF52540">
    <property type="entry name" value="P-loop containing nucleoside triphosphate hydrolases"/>
    <property type="match status" value="1"/>
</dbReference>
<dbReference type="InterPro" id="IPR036961">
    <property type="entry name" value="Kinesin_motor_dom_sf"/>
</dbReference>
<dbReference type="InterPro" id="IPR001715">
    <property type="entry name" value="CH_dom"/>
</dbReference>
<evidence type="ECO:0000256" key="6">
    <source>
        <dbReference type="RuleBase" id="RU000394"/>
    </source>
</evidence>
<sequence>MATSEINDFPFSVVSIVEDVLQQHSSRSSDVGLVSRIVEESSLRRYEAAGWLREMIGVSSGRDFPAEPSEEEFRLGLRSGIVLCNVLNKVNPGKVSKVVEAPDDVADGAALSAFQYFENIRNFLVAIEEMGLPSFEASDMEKGGKSIRIVHCILALKSYNEWKQKGEVGPWRYGSNMKNNFGSRKPFLRKNPEPFMSSMSRTQSTDQPLCEVGQEGDSRSINALVRSFISDRKHEDIPSVIESVLNKVMEEVQQRLTIHNEMMKSSSKPIPEDDLSCETVVQSQKCEIREHEEEEENSPSQVVEEKIQRTNSERCEEQEILLNQHKHIQELKQTLNTTKAGMQLLQMKYQEDFFHLGKHLNGLASAATGYKRVMEENRKLYNLVQDLKGNIRVYCRVRPFNPGQETGLSSVEQIEEGTITMRLPSKYGKEGRKPFMFNKVFGPSATQEEVFSDMRPLVRSVLDGYNVCIFAYGQTGSGKTFTMTGPKELTEESLGVNYRALEDLFLLSDQRKDTTSYEISVQMLEIYNEQNGINVPEASLVPVSSTDDVIQLMDLGQTNRAVSSTAMNDRSSRSHSCVTVHVQGRDLTSGAILRGSMHLVDLAGSERVDKSEVTGDRLKEAQHINKSLSALGDVISSLSQKTSHVPYRNSKLTQLLQDSLGGSAKTLTLGVLSTLKFAERVGSVELGAARVNKDNSEVKELKEQIAILKLALARKGNGNDVQPSSIPVNRESISRRRSLETPTIRPKLPTNLRPQVMDLSGPEAYSDLTTSRRHSLDLHELMQSSSPSWRRQTLNVKDEDAEFKSGEWIDKHEESINPQLRSLNCGKQDLEVQSITDNESDEGATSDCSDLMWRLNVQVNVPRVYNLQSAANPKPKKIQPRTAKPLETRSLIPSLIPAPSETSEHYLELQRSDQLEIQDAD</sequence>
<evidence type="ECO:0000256" key="3">
    <source>
        <dbReference type="ARBA" id="ARBA00022840"/>
    </source>
</evidence>
<reference evidence="11" key="1">
    <citation type="submission" date="2020-01" db="EMBL/GenBank/DDBJ databases">
        <authorList>
            <person name="Mishra B."/>
        </authorList>
    </citation>
    <scope>NUCLEOTIDE SEQUENCE [LARGE SCALE GENOMIC DNA]</scope>
</reference>
<keyword evidence="6" id="KW-0493">Microtubule</keyword>
<dbReference type="GO" id="GO:0003777">
    <property type="term" value="F:microtubule motor activity"/>
    <property type="evidence" value="ECO:0007669"/>
    <property type="project" value="InterPro"/>
</dbReference>
<evidence type="ECO:0000313" key="11">
    <source>
        <dbReference type="EMBL" id="CAA7024737.1"/>
    </source>
</evidence>
<dbReference type="AlphaFoldDB" id="A0A6D2I838"/>
<evidence type="ECO:0000313" key="12">
    <source>
        <dbReference type="Proteomes" id="UP000467841"/>
    </source>
</evidence>
<dbReference type="PRINTS" id="PR00380">
    <property type="entry name" value="KINESINHEAVY"/>
</dbReference>
<dbReference type="GO" id="GO:0005524">
    <property type="term" value="F:ATP binding"/>
    <property type="evidence" value="ECO:0007669"/>
    <property type="project" value="UniProtKB-UniRule"/>
</dbReference>
<comment type="caution">
    <text evidence="11">The sequence shown here is derived from an EMBL/GenBank/DDBJ whole genome shotgun (WGS) entry which is preliminary data.</text>
</comment>
<dbReference type="PROSITE" id="PS00411">
    <property type="entry name" value="KINESIN_MOTOR_1"/>
    <property type="match status" value="1"/>
</dbReference>
<evidence type="ECO:0000256" key="1">
    <source>
        <dbReference type="ARBA" id="ARBA00010899"/>
    </source>
</evidence>
<dbReference type="PANTHER" id="PTHR47972">
    <property type="entry name" value="KINESIN-LIKE PROTEIN KLP-3"/>
    <property type="match status" value="1"/>
</dbReference>
<dbReference type="Gene3D" id="3.40.850.10">
    <property type="entry name" value="Kinesin motor domain"/>
    <property type="match status" value="1"/>
</dbReference>
<dbReference type="Gene3D" id="1.10.418.10">
    <property type="entry name" value="Calponin-like domain"/>
    <property type="match status" value="1"/>
</dbReference>
<accession>A0A6D2I838</accession>
<protein>
    <recommendedName>
        <fullName evidence="6">Kinesin-like protein</fullName>
    </recommendedName>
</protein>
<dbReference type="PROSITE" id="PS50021">
    <property type="entry name" value="CH"/>
    <property type="match status" value="1"/>
</dbReference>
<dbReference type="GO" id="GO:0007018">
    <property type="term" value="P:microtubule-based movement"/>
    <property type="evidence" value="ECO:0007669"/>
    <property type="project" value="InterPro"/>
</dbReference>
<comment type="similarity">
    <text evidence="1">Belongs to the TRAFAC class myosin-kinesin ATPase superfamily. Kinesin family. KIN-14 subfamily.</text>
</comment>
<feature type="domain" description="Kinesin motor" evidence="10">
    <location>
        <begin position="390"/>
        <end position="693"/>
    </location>
</feature>
<evidence type="ECO:0000256" key="8">
    <source>
        <dbReference type="SAM" id="MobiDB-lite"/>
    </source>
</evidence>
<name>A0A6D2I838_9BRAS</name>
<dbReference type="FunFam" id="3.40.850.10:FF:000111">
    <property type="entry name" value="p-loop nucleoside triphosphate hydrolase superfamily protein with CH (Calponin Homology) domain"/>
    <property type="match status" value="1"/>
</dbReference>
<proteinExistence type="inferred from homology"/>
<dbReference type="OrthoDB" id="3176171at2759"/>
<feature type="binding site" evidence="5">
    <location>
        <begin position="473"/>
        <end position="480"/>
    </location>
    <ligand>
        <name>ATP</name>
        <dbReference type="ChEBI" id="CHEBI:30616"/>
    </ligand>
</feature>
<evidence type="ECO:0000256" key="5">
    <source>
        <dbReference type="PROSITE-ProRule" id="PRU00283"/>
    </source>
</evidence>
<dbReference type="Proteomes" id="UP000467841">
    <property type="component" value="Unassembled WGS sequence"/>
</dbReference>
<organism evidence="11 12">
    <name type="scientific">Microthlaspi erraticum</name>
    <dbReference type="NCBI Taxonomy" id="1685480"/>
    <lineage>
        <taxon>Eukaryota</taxon>
        <taxon>Viridiplantae</taxon>
        <taxon>Streptophyta</taxon>
        <taxon>Embryophyta</taxon>
        <taxon>Tracheophyta</taxon>
        <taxon>Spermatophyta</taxon>
        <taxon>Magnoliopsida</taxon>
        <taxon>eudicotyledons</taxon>
        <taxon>Gunneridae</taxon>
        <taxon>Pentapetalae</taxon>
        <taxon>rosids</taxon>
        <taxon>malvids</taxon>
        <taxon>Brassicales</taxon>
        <taxon>Brassicaceae</taxon>
        <taxon>Coluteocarpeae</taxon>
        <taxon>Microthlaspi</taxon>
    </lineage>
</organism>
<dbReference type="GO" id="GO:0008017">
    <property type="term" value="F:microtubule binding"/>
    <property type="evidence" value="ECO:0007669"/>
    <property type="project" value="InterPro"/>
</dbReference>
<dbReference type="Pfam" id="PF00225">
    <property type="entry name" value="Kinesin"/>
    <property type="match status" value="1"/>
</dbReference>
<dbReference type="CDD" id="cd21203">
    <property type="entry name" value="CH_AtKIN14-like"/>
    <property type="match status" value="1"/>
</dbReference>
<dbReference type="InterPro" id="IPR036872">
    <property type="entry name" value="CH_dom_sf"/>
</dbReference>
<dbReference type="InterPro" id="IPR027417">
    <property type="entry name" value="P-loop_NTPase"/>
</dbReference>
<feature type="coiled-coil region" evidence="7">
    <location>
        <begin position="328"/>
        <end position="390"/>
    </location>
</feature>
<dbReference type="SMART" id="SM00033">
    <property type="entry name" value="CH"/>
    <property type="match status" value="1"/>
</dbReference>
<dbReference type="GO" id="GO:0005874">
    <property type="term" value="C:microtubule"/>
    <property type="evidence" value="ECO:0007669"/>
    <property type="project" value="UniProtKB-KW"/>
</dbReference>
<evidence type="ECO:0000259" key="9">
    <source>
        <dbReference type="PROSITE" id="PS50021"/>
    </source>
</evidence>
<keyword evidence="4 5" id="KW-0505">Motor protein</keyword>
<feature type="domain" description="Calponin-homology (CH)" evidence="9">
    <location>
        <begin position="42"/>
        <end position="161"/>
    </location>
</feature>
<dbReference type="PROSITE" id="PS50067">
    <property type="entry name" value="KINESIN_MOTOR_2"/>
    <property type="match status" value="1"/>
</dbReference>
<evidence type="ECO:0000256" key="7">
    <source>
        <dbReference type="SAM" id="Coils"/>
    </source>
</evidence>
<dbReference type="InterPro" id="IPR027640">
    <property type="entry name" value="Kinesin-like_fam"/>
</dbReference>
<dbReference type="SMART" id="SM00129">
    <property type="entry name" value="KISc"/>
    <property type="match status" value="1"/>
</dbReference>
<dbReference type="InterPro" id="IPR001752">
    <property type="entry name" value="Kinesin_motor_dom"/>
</dbReference>
<dbReference type="PANTHER" id="PTHR47972:SF29">
    <property type="entry name" value="KINESIN-LIKE PROTEIN KIN-14G"/>
    <property type="match status" value="1"/>
</dbReference>
<dbReference type="InterPro" id="IPR019821">
    <property type="entry name" value="Kinesin_motor_CS"/>
</dbReference>
<keyword evidence="12" id="KW-1185">Reference proteome</keyword>
<feature type="compositionally biased region" description="Basic and acidic residues" evidence="8">
    <location>
        <begin position="902"/>
        <end position="914"/>
    </location>
</feature>
<dbReference type="SUPFAM" id="SSF47576">
    <property type="entry name" value="Calponin-homology domain, CH-domain"/>
    <property type="match status" value="1"/>
</dbReference>
<dbReference type="Pfam" id="PF00307">
    <property type="entry name" value="CH"/>
    <property type="match status" value="1"/>
</dbReference>
<keyword evidence="3 5" id="KW-0067">ATP-binding</keyword>
<evidence type="ECO:0000259" key="10">
    <source>
        <dbReference type="PROSITE" id="PS50067"/>
    </source>
</evidence>
<dbReference type="EMBL" id="CACVBM020000921">
    <property type="protein sequence ID" value="CAA7024737.1"/>
    <property type="molecule type" value="Genomic_DNA"/>
</dbReference>
<keyword evidence="2 5" id="KW-0547">Nucleotide-binding</keyword>
<evidence type="ECO:0000256" key="2">
    <source>
        <dbReference type="ARBA" id="ARBA00022741"/>
    </source>
</evidence>
<feature type="region of interest" description="Disordered" evidence="8">
    <location>
        <begin position="871"/>
        <end position="921"/>
    </location>
</feature>
<gene>
    <name evidence="11" type="ORF">MERR_LOCUS11972</name>
</gene>
<keyword evidence="7" id="KW-0175">Coiled coil</keyword>